<evidence type="ECO:0000256" key="4">
    <source>
        <dbReference type="SAM" id="MobiDB-lite"/>
    </source>
</evidence>
<dbReference type="PROSITE" id="PS51318">
    <property type="entry name" value="TAT"/>
    <property type="match status" value="1"/>
</dbReference>
<keyword evidence="3" id="KW-0479">Metal-binding</keyword>
<dbReference type="InterPro" id="IPR006311">
    <property type="entry name" value="TAT_signal"/>
</dbReference>
<evidence type="ECO:0000256" key="2">
    <source>
        <dbReference type="PIRSR" id="PIRSR039026-1"/>
    </source>
</evidence>
<dbReference type="GO" id="GO:0055085">
    <property type="term" value="P:transmembrane transport"/>
    <property type="evidence" value="ECO:0007669"/>
    <property type="project" value="InterPro"/>
</dbReference>
<sequence>MERRNFLAKAGVGAAALGLVACGKKEEPKPATAPAASSPAPAATPAPAASGEVIRWRLASSFPKSLDTIYGGAEFMAQRVAEATGGKFQIQVFAGGEIVPGPAVFDAVKDNTVEMAHTASYYFFGKDPTYAFDCAIPFGMNNRQLDAWMRYGNGTKLMNELYGKSNIVPIPCGNTGAQMGGWFRKEVKTVADMHGLKIRIGGFAGEVLSKLGAVPQQIPGGDIYPSLEKGTIDAAEWIGPYDDQKLGFNKVAKYYYYPGWWEGGPQLSVYVNSAKYAELPKEYKAILHMACADAHVDMMAKYDAKNPIALKQLVGSGTQLRQYPKVIMDAAYKAAMELYAETSKANPGFKKVYDDYSKFQADENLWFGIAEGAYSSYMGTKR</sequence>
<gene>
    <name evidence="5" type="primary">yiaO_2</name>
    <name evidence="5" type="ORF">AW11_02990</name>
</gene>
<feature type="binding site" evidence="3">
    <location>
        <position position="237"/>
    </location>
    <ligand>
        <name>Na(+)</name>
        <dbReference type="ChEBI" id="CHEBI:29101"/>
    </ligand>
</feature>
<dbReference type="PANTHER" id="PTHR33376">
    <property type="match status" value="1"/>
</dbReference>
<feature type="binding site" evidence="2">
    <location>
        <position position="199"/>
    </location>
    <ligand>
        <name>substrate</name>
    </ligand>
</feature>
<evidence type="ECO:0000256" key="1">
    <source>
        <dbReference type="ARBA" id="ARBA00022729"/>
    </source>
</evidence>
<dbReference type="NCBIfam" id="NF037995">
    <property type="entry name" value="TRAP_S1"/>
    <property type="match status" value="1"/>
</dbReference>
<reference evidence="5" key="1">
    <citation type="submission" date="2014-02" db="EMBL/GenBank/DDBJ databases">
        <title>Expanding our view of genomic diversity in Candidatus Accumulibacter clades.</title>
        <authorList>
            <person name="Skennerton C.T."/>
            <person name="Barr J.J."/>
            <person name="Slater F.R."/>
            <person name="Bond P.L."/>
            <person name="Tyson G.W."/>
        </authorList>
    </citation>
    <scope>NUCLEOTIDE SEQUENCE [LARGE SCALE GENOMIC DNA]</scope>
</reference>
<dbReference type="InterPro" id="IPR018389">
    <property type="entry name" value="DctP_fam"/>
</dbReference>
<dbReference type="CDD" id="cd13682">
    <property type="entry name" value="PBP2_TRAP_alpha-ketoacid"/>
    <property type="match status" value="1"/>
</dbReference>
<dbReference type="GO" id="GO:0015849">
    <property type="term" value="P:organic acid transport"/>
    <property type="evidence" value="ECO:0007669"/>
    <property type="project" value="InterPro"/>
</dbReference>
<evidence type="ECO:0000256" key="3">
    <source>
        <dbReference type="PIRSR" id="PIRSR039026-2"/>
    </source>
</evidence>
<dbReference type="InterPro" id="IPR026289">
    <property type="entry name" value="SBP_TakP-like"/>
</dbReference>
<evidence type="ECO:0000313" key="5">
    <source>
        <dbReference type="EMBL" id="EXI86540.1"/>
    </source>
</evidence>
<dbReference type="PROSITE" id="PS51257">
    <property type="entry name" value="PROKAR_LIPOPROTEIN"/>
    <property type="match status" value="1"/>
</dbReference>
<dbReference type="Gene3D" id="3.40.190.10">
    <property type="entry name" value="Periplasmic binding protein-like II"/>
    <property type="match status" value="1"/>
</dbReference>
<dbReference type="Proteomes" id="UP000022141">
    <property type="component" value="Unassembled WGS sequence"/>
</dbReference>
<name>A0A011QBU4_ACCRE</name>
<dbReference type="STRING" id="1454004.AW11_02990"/>
<dbReference type="GO" id="GO:0046872">
    <property type="term" value="F:metal ion binding"/>
    <property type="evidence" value="ECO:0007669"/>
    <property type="project" value="UniProtKB-KW"/>
</dbReference>
<dbReference type="InterPro" id="IPR041722">
    <property type="entry name" value="TakP/all3028"/>
</dbReference>
<keyword evidence="5" id="KW-0675">Receptor</keyword>
<feature type="region of interest" description="Disordered" evidence="4">
    <location>
        <begin position="27"/>
        <end position="46"/>
    </location>
</feature>
<dbReference type="Gene3D" id="3.40.190.170">
    <property type="entry name" value="Bacterial extracellular solute-binding protein, family 7"/>
    <property type="match status" value="1"/>
</dbReference>
<accession>A0A011QBU4</accession>
<dbReference type="GO" id="GO:0031317">
    <property type="term" value="C:tripartite ATP-independent periplasmic transporter complex"/>
    <property type="evidence" value="ECO:0007669"/>
    <property type="project" value="InterPro"/>
</dbReference>
<comment type="caution">
    <text evidence="5">The sequence shown here is derived from an EMBL/GenBank/DDBJ whole genome shotgun (WGS) entry which is preliminary data.</text>
</comment>
<dbReference type="PANTHER" id="PTHR33376:SF5">
    <property type="entry name" value="EXTRACYTOPLASMIC SOLUTE RECEPTOR PROTEIN"/>
    <property type="match status" value="1"/>
</dbReference>
<feature type="binding site" evidence="3">
    <location>
        <position position="236"/>
    </location>
    <ligand>
        <name>substrate</name>
    </ligand>
</feature>
<feature type="binding site" evidence="3">
    <location>
        <position position="262"/>
    </location>
    <ligand>
        <name>substrate</name>
    </ligand>
</feature>
<protein>
    <submittedName>
        <fullName evidence="5">Extracytoplasmic solute receptor protein YiaO</fullName>
    </submittedName>
</protein>
<evidence type="ECO:0000313" key="6">
    <source>
        <dbReference type="Proteomes" id="UP000022141"/>
    </source>
</evidence>
<feature type="binding site" evidence="2">
    <location>
        <position position="178"/>
    </location>
    <ligand>
        <name>substrate</name>
    </ligand>
</feature>
<feature type="compositionally biased region" description="Low complexity" evidence="4">
    <location>
        <begin position="30"/>
        <end position="46"/>
    </location>
</feature>
<keyword evidence="6" id="KW-1185">Reference proteome</keyword>
<dbReference type="Pfam" id="PF03480">
    <property type="entry name" value="DctP"/>
    <property type="match status" value="1"/>
</dbReference>
<proteinExistence type="predicted"/>
<dbReference type="eggNOG" id="COG4663">
    <property type="taxonomic scope" value="Bacteria"/>
</dbReference>
<organism evidence="5 6">
    <name type="scientific">Accumulibacter regalis</name>
    <dbReference type="NCBI Taxonomy" id="522306"/>
    <lineage>
        <taxon>Bacteria</taxon>
        <taxon>Pseudomonadati</taxon>
        <taxon>Pseudomonadota</taxon>
        <taxon>Betaproteobacteria</taxon>
        <taxon>Candidatus Accumulibacter</taxon>
    </lineage>
</organism>
<keyword evidence="1" id="KW-0732">Signal</keyword>
<dbReference type="GO" id="GO:0043177">
    <property type="term" value="F:organic acid binding"/>
    <property type="evidence" value="ECO:0007669"/>
    <property type="project" value="InterPro"/>
</dbReference>
<dbReference type="AlphaFoldDB" id="A0A011QBU4"/>
<dbReference type="PATRIC" id="fig|1454004.3.peg.3083"/>
<dbReference type="InterPro" id="IPR038404">
    <property type="entry name" value="TRAP_DctP_sf"/>
</dbReference>
<dbReference type="PIRSF" id="PIRSF039026">
    <property type="entry name" value="SiaP"/>
    <property type="match status" value="1"/>
</dbReference>
<dbReference type="EMBL" id="JEMY01000043">
    <property type="protein sequence ID" value="EXI86540.1"/>
    <property type="molecule type" value="Genomic_DNA"/>
</dbReference>